<feature type="transmembrane region" description="Helical" evidence="2">
    <location>
        <begin position="24"/>
        <end position="45"/>
    </location>
</feature>
<proteinExistence type="predicted"/>
<evidence type="ECO:0000256" key="1">
    <source>
        <dbReference type="SAM" id="MobiDB-lite"/>
    </source>
</evidence>
<evidence type="ECO:0000313" key="4">
    <source>
        <dbReference type="Proteomes" id="UP000029833"/>
    </source>
</evidence>
<feature type="transmembrane region" description="Helical" evidence="2">
    <location>
        <begin position="387"/>
        <end position="408"/>
    </location>
</feature>
<feature type="transmembrane region" description="Helical" evidence="2">
    <location>
        <begin position="177"/>
        <end position="195"/>
    </location>
</feature>
<gene>
    <name evidence="3" type="ORF">Q760_02215</name>
</gene>
<feature type="transmembrane region" description="Helical" evidence="2">
    <location>
        <begin position="442"/>
        <end position="461"/>
    </location>
</feature>
<keyword evidence="4" id="KW-1185">Reference proteome</keyword>
<keyword evidence="2" id="KW-1133">Transmembrane helix</keyword>
<keyword evidence="2" id="KW-0472">Membrane</keyword>
<organism evidence="3 4">
    <name type="scientific">Cellulomonas cellasea DSM 20118</name>
    <dbReference type="NCBI Taxonomy" id="1408250"/>
    <lineage>
        <taxon>Bacteria</taxon>
        <taxon>Bacillati</taxon>
        <taxon>Actinomycetota</taxon>
        <taxon>Actinomycetes</taxon>
        <taxon>Micrococcales</taxon>
        <taxon>Cellulomonadaceae</taxon>
        <taxon>Cellulomonas</taxon>
    </lineage>
</organism>
<feature type="transmembrane region" description="Helical" evidence="2">
    <location>
        <begin position="282"/>
        <end position="303"/>
    </location>
</feature>
<feature type="region of interest" description="Disordered" evidence="1">
    <location>
        <begin position="1"/>
        <end position="22"/>
    </location>
</feature>
<dbReference type="EMBL" id="AXNT01000116">
    <property type="protein sequence ID" value="KGM01289.1"/>
    <property type="molecule type" value="Genomic_DNA"/>
</dbReference>
<protein>
    <submittedName>
        <fullName evidence="3">Uncharacterized protein</fullName>
    </submittedName>
</protein>
<evidence type="ECO:0000313" key="3">
    <source>
        <dbReference type="EMBL" id="KGM01289.1"/>
    </source>
</evidence>
<dbReference type="Proteomes" id="UP000029833">
    <property type="component" value="Unassembled WGS sequence"/>
</dbReference>
<dbReference type="RefSeq" id="WP_034632859.1">
    <property type="nucleotide sequence ID" value="NZ_AXNT01000116.1"/>
</dbReference>
<keyword evidence="2" id="KW-0812">Transmembrane</keyword>
<reference evidence="3 4" key="1">
    <citation type="submission" date="2013-10" db="EMBL/GenBank/DDBJ databases">
        <authorList>
            <person name="Wang G."/>
            <person name="Zhuang W."/>
        </authorList>
    </citation>
    <scope>NUCLEOTIDE SEQUENCE [LARGE SCALE GENOMIC DNA]</scope>
    <source>
        <strain evidence="3 4">DSM 20118</strain>
    </source>
</reference>
<sequence length="463" mass="48624">MTDAIVRSTSAPTTPPRSPWRDRLLRFGPPTLLVVLALALVSLHVGEYTKVGPVDELQHIDYLYKAPDVVEPGEKVGQDAMREESCRGIDFPMKVPPCVSGARYSPSDFQENGYNTASGNTPLYYTATKVMAAVVAPFSSGSNLVTDGRLAGGLWLALGLVLAYLVGRRLGVGRGRLLAVLVLVGCAPSTLFPSATITPDAAAMAVGAGALLTALWWEDRPARRWPALALVVAVGLALKATNVMVFLALGVYVLLRLADLVRGRSKGRSDGLSGTVTASPRALLVGGAAIVVSFLAVQVAWMVTQAQLGYVDPQDVPMARIFAIDRLPSAHVVEQAGVMLNPLASWLVEVGPAEYLTAVQRAAGYLLLAGLVSAALFGATLSRTRSLAQAVALTAFLGGSAFVLLSYFSQGVYFAPPARYGNTLVPAMAVLTAGALRTRGAITFVSVLAGAAVVITVYRLTAF</sequence>
<comment type="caution">
    <text evidence="3">The sequence shown here is derived from an EMBL/GenBank/DDBJ whole genome shotgun (WGS) entry which is preliminary data.</text>
</comment>
<feature type="transmembrane region" description="Helical" evidence="2">
    <location>
        <begin position="362"/>
        <end position="381"/>
    </location>
</feature>
<evidence type="ECO:0000256" key="2">
    <source>
        <dbReference type="SAM" id="Phobius"/>
    </source>
</evidence>
<name>A0A0A0B655_9CELL</name>
<dbReference type="STRING" id="1408250.Q760_02215"/>
<dbReference type="AlphaFoldDB" id="A0A0A0B655"/>
<feature type="transmembrane region" description="Helical" evidence="2">
    <location>
        <begin position="148"/>
        <end position="165"/>
    </location>
</feature>
<accession>A0A0A0B655</accession>
<feature type="transmembrane region" description="Helical" evidence="2">
    <location>
        <begin position="229"/>
        <end position="255"/>
    </location>
</feature>